<dbReference type="OrthoDB" id="3035232at2"/>
<dbReference type="Proteomes" id="UP000294814">
    <property type="component" value="Unassembled WGS sequence"/>
</dbReference>
<reference evidence="2 3" key="1">
    <citation type="submission" date="2019-03" db="EMBL/GenBank/DDBJ databases">
        <title>Novel species of Flavobacterium.</title>
        <authorList>
            <person name="Liu Q."/>
            <person name="Xin Y.-H."/>
        </authorList>
    </citation>
    <scope>NUCLEOTIDE SEQUENCE [LARGE SCALE GENOMIC DNA]</scope>
    <source>
        <strain evidence="2 3">LB3P52</strain>
    </source>
</reference>
<evidence type="ECO:0000259" key="1">
    <source>
        <dbReference type="Pfam" id="PF03432"/>
    </source>
</evidence>
<dbReference type="AlphaFoldDB" id="A0A4R5FDG3"/>
<proteinExistence type="predicted"/>
<comment type="caution">
    <text evidence="2">The sequence shown here is derived from an EMBL/GenBank/DDBJ whole genome shotgun (WGS) entry which is preliminary data.</text>
</comment>
<sequence>MIGLAKACSGGGGLANYVIDEEKGYELDRNLLCGDNPKEIMEEMKMIQDLNQRASNKTFSMVLSPDIKDGAKLSNKDLKEMTREYLNKLGIDPQKQQYIAFVHTEKQHKHIHIIANRVQPNGKLISDHHIGKKGQWAAHEIAKDRGLVSAKEKMIDNIKSIEQQKGNFKDLRGDIFKKHQSVMNTNPQGFKEYQSAMKGLGVKVESVINKQGKVQGHKLIDSITSKVFKASEIHRHLGLTAMMQPLAPLQAIVKVAKLASRDRDMGY</sequence>
<feature type="domain" description="MobA/VirD2-like nuclease" evidence="1">
    <location>
        <begin position="17"/>
        <end position="147"/>
    </location>
</feature>
<protein>
    <submittedName>
        <fullName evidence="2">Mobilization protein</fullName>
    </submittedName>
</protein>
<keyword evidence="3" id="KW-1185">Reference proteome</keyword>
<name>A0A4R5FDG3_9FLAO</name>
<dbReference type="Pfam" id="PF03432">
    <property type="entry name" value="Relaxase"/>
    <property type="match status" value="1"/>
</dbReference>
<dbReference type="EMBL" id="SMLG01000001">
    <property type="protein sequence ID" value="TDE46875.1"/>
    <property type="molecule type" value="Genomic_DNA"/>
</dbReference>
<accession>A0A4R5FDG3</accession>
<dbReference type="InterPro" id="IPR005094">
    <property type="entry name" value="Endonuclease_MobA/VirD2"/>
</dbReference>
<evidence type="ECO:0000313" key="3">
    <source>
        <dbReference type="Proteomes" id="UP000294814"/>
    </source>
</evidence>
<gene>
    <name evidence="2" type="ORF">E0I26_01960</name>
</gene>
<dbReference type="RefSeq" id="WP_131914817.1">
    <property type="nucleotide sequence ID" value="NZ_SMLG01000001.1"/>
</dbReference>
<organism evidence="2 3">
    <name type="scientific">Flavobacterium rhamnosiphilum</name>
    <dbReference type="NCBI Taxonomy" id="2541724"/>
    <lineage>
        <taxon>Bacteria</taxon>
        <taxon>Pseudomonadati</taxon>
        <taxon>Bacteroidota</taxon>
        <taxon>Flavobacteriia</taxon>
        <taxon>Flavobacteriales</taxon>
        <taxon>Flavobacteriaceae</taxon>
        <taxon>Flavobacterium</taxon>
    </lineage>
</organism>
<evidence type="ECO:0000313" key="2">
    <source>
        <dbReference type="EMBL" id="TDE46875.1"/>
    </source>
</evidence>